<dbReference type="EMBL" id="CASHTH010000806">
    <property type="protein sequence ID" value="CAI8007944.1"/>
    <property type="molecule type" value="Genomic_DNA"/>
</dbReference>
<evidence type="ECO:0000256" key="8">
    <source>
        <dbReference type="SAM" id="Phobius"/>
    </source>
</evidence>
<dbReference type="PROSITE" id="PS51257">
    <property type="entry name" value="PROKAR_LIPOPROTEIN"/>
    <property type="match status" value="1"/>
</dbReference>
<dbReference type="Proteomes" id="UP001174909">
    <property type="component" value="Unassembled WGS sequence"/>
</dbReference>
<keyword evidence="4" id="KW-0249">Electron transport</keyword>
<dbReference type="Pfam" id="PF02014">
    <property type="entry name" value="Reeler"/>
    <property type="match status" value="1"/>
</dbReference>
<protein>
    <submittedName>
        <fullName evidence="12">Defense protein</fullName>
    </submittedName>
</protein>
<feature type="transmembrane region" description="Helical" evidence="8">
    <location>
        <begin position="335"/>
        <end position="355"/>
    </location>
</feature>
<dbReference type="Gene3D" id="2.60.40.4060">
    <property type="entry name" value="Reeler domain"/>
    <property type="match status" value="1"/>
</dbReference>
<evidence type="ECO:0000259" key="10">
    <source>
        <dbReference type="PROSITE" id="PS50939"/>
    </source>
</evidence>
<feature type="domain" description="Cytochrome b561" evidence="10">
    <location>
        <begin position="144"/>
        <end position="355"/>
    </location>
</feature>
<dbReference type="SMART" id="SM00665">
    <property type="entry name" value="B561"/>
    <property type="match status" value="1"/>
</dbReference>
<dbReference type="InterPro" id="IPR042307">
    <property type="entry name" value="Reeler_sf"/>
</dbReference>
<feature type="signal peptide" evidence="9">
    <location>
        <begin position="1"/>
        <end position="20"/>
    </location>
</feature>
<accession>A0AA35W5A3</accession>
<proteinExistence type="predicted"/>
<feature type="transmembrane region" description="Helical" evidence="8">
    <location>
        <begin position="188"/>
        <end position="210"/>
    </location>
</feature>
<keyword evidence="13" id="KW-1185">Reference proteome</keyword>
<dbReference type="InterPro" id="IPR051237">
    <property type="entry name" value="Ferric-chelate_Red/DefProt"/>
</dbReference>
<keyword evidence="9" id="KW-0732">Signal</keyword>
<evidence type="ECO:0000256" key="3">
    <source>
        <dbReference type="ARBA" id="ARBA00022692"/>
    </source>
</evidence>
<comment type="caution">
    <text evidence="12">The sequence shown here is derived from an EMBL/GenBank/DDBJ whole genome shotgun (WGS) entry which is preliminary data.</text>
</comment>
<dbReference type="GO" id="GO:0016020">
    <property type="term" value="C:membrane"/>
    <property type="evidence" value="ECO:0007669"/>
    <property type="project" value="UniProtKB-SubCell"/>
</dbReference>
<evidence type="ECO:0000313" key="13">
    <source>
        <dbReference type="Proteomes" id="UP001174909"/>
    </source>
</evidence>
<evidence type="ECO:0000259" key="11">
    <source>
        <dbReference type="PROSITE" id="PS51019"/>
    </source>
</evidence>
<dbReference type="Gene3D" id="1.20.120.1770">
    <property type="match status" value="1"/>
</dbReference>
<dbReference type="CDD" id="cd08544">
    <property type="entry name" value="Reeler"/>
    <property type="match status" value="1"/>
</dbReference>
<evidence type="ECO:0000256" key="7">
    <source>
        <dbReference type="ARBA" id="ARBA00023180"/>
    </source>
</evidence>
<evidence type="ECO:0000313" key="12">
    <source>
        <dbReference type="EMBL" id="CAI8007944.1"/>
    </source>
</evidence>
<evidence type="ECO:0000256" key="1">
    <source>
        <dbReference type="ARBA" id="ARBA00004370"/>
    </source>
</evidence>
<name>A0AA35W5A3_GEOBA</name>
<dbReference type="PANTHER" id="PTHR45828:SF42">
    <property type="entry name" value="DEFENSE PROTEIN L(2)34FC"/>
    <property type="match status" value="1"/>
</dbReference>
<feature type="domain" description="Reelin" evidence="11">
    <location>
        <begin position="15"/>
        <end position="185"/>
    </location>
</feature>
<dbReference type="InterPro" id="IPR002861">
    <property type="entry name" value="Reeler_dom"/>
</dbReference>
<feature type="transmembrane region" description="Helical" evidence="8">
    <location>
        <begin position="258"/>
        <end position="279"/>
    </location>
</feature>
<comment type="subcellular location">
    <subcellularLocation>
        <location evidence="1">Membrane</location>
    </subcellularLocation>
</comment>
<keyword evidence="2" id="KW-0813">Transport</keyword>
<dbReference type="AlphaFoldDB" id="A0AA35W5A3"/>
<keyword evidence="6 8" id="KW-0472">Membrane</keyword>
<evidence type="ECO:0000256" key="9">
    <source>
        <dbReference type="SAM" id="SignalP"/>
    </source>
</evidence>
<gene>
    <name evidence="12" type="ORF">GBAR_LOCUS5497</name>
</gene>
<dbReference type="InterPro" id="IPR006593">
    <property type="entry name" value="Cyt_b561/ferric_Rdtase_TM"/>
</dbReference>
<organism evidence="12 13">
    <name type="scientific">Geodia barretti</name>
    <name type="common">Barrett's horny sponge</name>
    <dbReference type="NCBI Taxonomy" id="519541"/>
    <lineage>
        <taxon>Eukaryota</taxon>
        <taxon>Metazoa</taxon>
        <taxon>Porifera</taxon>
        <taxon>Demospongiae</taxon>
        <taxon>Heteroscleromorpha</taxon>
        <taxon>Tetractinellida</taxon>
        <taxon>Astrophorina</taxon>
        <taxon>Geodiidae</taxon>
        <taxon>Geodia</taxon>
    </lineage>
</organism>
<feature type="transmembrane region" description="Helical" evidence="8">
    <location>
        <begin position="291"/>
        <end position="315"/>
    </location>
</feature>
<keyword evidence="3 8" id="KW-0812">Transmembrane</keyword>
<feature type="transmembrane region" description="Helical" evidence="8">
    <location>
        <begin position="217"/>
        <end position="238"/>
    </location>
</feature>
<feature type="chain" id="PRO_5041402037" evidence="9">
    <location>
        <begin position="21"/>
        <end position="407"/>
    </location>
</feature>
<keyword evidence="5 8" id="KW-1133">Transmembrane helix</keyword>
<evidence type="ECO:0000256" key="5">
    <source>
        <dbReference type="ARBA" id="ARBA00022989"/>
    </source>
</evidence>
<evidence type="ECO:0000256" key="4">
    <source>
        <dbReference type="ARBA" id="ARBA00022982"/>
    </source>
</evidence>
<evidence type="ECO:0000256" key="2">
    <source>
        <dbReference type="ARBA" id="ARBA00022448"/>
    </source>
</evidence>
<dbReference type="PROSITE" id="PS50939">
    <property type="entry name" value="CYTOCHROME_B561"/>
    <property type="match status" value="1"/>
</dbReference>
<evidence type="ECO:0000256" key="6">
    <source>
        <dbReference type="ARBA" id="ARBA00023136"/>
    </source>
</evidence>
<dbReference type="CDD" id="cd08760">
    <property type="entry name" value="Cyt_b561_FRRS1_like"/>
    <property type="match status" value="1"/>
</dbReference>
<reference evidence="12" key="1">
    <citation type="submission" date="2023-03" db="EMBL/GenBank/DDBJ databases">
        <authorList>
            <person name="Steffen K."/>
            <person name="Cardenas P."/>
        </authorList>
    </citation>
    <scope>NUCLEOTIDE SEQUENCE</scope>
</reference>
<dbReference type="PANTHER" id="PTHR45828">
    <property type="entry name" value="CYTOCHROME B561/FERRIC REDUCTASE TRANSMEMBRANE"/>
    <property type="match status" value="1"/>
</dbReference>
<keyword evidence="7" id="KW-0325">Glycoprotein</keyword>
<dbReference type="PROSITE" id="PS51019">
    <property type="entry name" value="REELIN"/>
    <property type="match status" value="1"/>
</dbReference>
<feature type="transmembrane region" description="Helical" evidence="8">
    <location>
        <begin position="383"/>
        <end position="405"/>
    </location>
</feature>
<sequence>MAVRRIWVLLLPLLAGSCTARPDGPPLQACFTMTPQHGSNLAQTSPSPVTFSWNRSLSANTVIRPGQYIEVSVEAAAGENFKGFMIQARAGTGAELQLVGTFLQRDGYQTLGCTKQADTAAHVNNNTKPFIRALWMAPEELPDEFSFFYTVVESFGRFWVMQESPGKLLGRVPPLPGNEMLIKIHGSLMSIAWGVLIPIGIILALFYKVVWPNGHWFYIHISVMVVGILMVIAGLFVILAHAEWKWLDTTDLNYSHQVLGIIALSAVVVNPFLGLFLLFECCSLGTKWRTLYNICHGGIGIVFAEGAALCAMLVGVHLLRDHPRDFDEGAVHSCIYSVSAIAGTVIMIIALYNGYHTRYHREHPKPDPYEEDPKHSKDWWVRLVVGCGLILLLLAPVVSTIYYLLNI</sequence>